<dbReference type="InterPro" id="IPR001715">
    <property type="entry name" value="CH_dom"/>
</dbReference>
<evidence type="ECO:0000313" key="11">
    <source>
        <dbReference type="RefSeq" id="XP_021026080.1"/>
    </source>
</evidence>
<dbReference type="Pfam" id="PF05622">
    <property type="entry name" value="HOOK"/>
    <property type="match status" value="1"/>
</dbReference>
<dbReference type="CTD" id="29911"/>
<evidence type="ECO:0000256" key="5">
    <source>
        <dbReference type="ARBA" id="ARBA00022927"/>
    </source>
</evidence>
<comment type="similarity">
    <text evidence="2">Belongs to the hook family.</text>
</comment>
<evidence type="ECO:0000256" key="6">
    <source>
        <dbReference type="ARBA" id="ARBA00023054"/>
    </source>
</evidence>
<sequence>MSVDKAELCGSLLTWLQTFQVSPPCASPQDLSSGLAIAHVLNQIDPSWFNDAWLQGISEDPSPSWRLKVRKLEKILQSLVEYSKNVLGHPVSDQHLPDVSLIGEFSNPAELGKLLQLVLGCAISCEKKQEYIQRIMTLEESVQHVVMEAIQELMTKDTPDSLSPENYGNFDTQSRRYYFLSEEVEEGDDLQQHYLDLERQLLLLSEEKQNLAQENAALRERVGRSEVESAPGLTAKKLLLLQSQLEQLQEENFRLESSREDDRLRCLELEREVAELQQRNQALTSLSQEAQALKDEMDELRQSSERARQLEATLNSCRRRLGELQELRRQVRQLEERNAGHAERTRQLEEELRRAGSLRAQLEAQRRQVQELQGQWQEEAMKAEKWLFECRNLEEKCDLVTKEKERLLTERDSLREANEELRCAQLQPRGLAQADLSLDPTPSGLENLAAEILPAELRETLVRLQLENKRLCQQEAADRERQEELQRHLEEANRARHGLEAQQRLNQQQLSELRAQVEELQKALQEQGGKTEDPTLLKRKLEDHLQKLHEADLELQRKREYIEELEPPTDSSTRRIEELQDSLQKKDADLRAMEERYRRYVDKARTVIQTLEPKQRPPTVVSPEFHTLRSQLWERNLRIRQMEMDYEKSRRRQEQEEKLLISAWYSMGMALEHRAGEEHAPAHAQSFLAQQRLATNARRGPLGRQALSLRPTDKH</sequence>
<comment type="subcellular location">
    <subcellularLocation>
        <location evidence="1">Cytoplasm</location>
        <location evidence="1">Cytoskeleton</location>
    </subcellularLocation>
</comment>
<keyword evidence="10" id="KW-1185">Reference proteome</keyword>
<dbReference type="GO" id="GO:0015031">
    <property type="term" value="P:protein transport"/>
    <property type="evidence" value="ECO:0007669"/>
    <property type="project" value="UniProtKB-KW"/>
</dbReference>
<keyword evidence="5" id="KW-0653">Protein transport</keyword>
<evidence type="ECO:0000256" key="4">
    <source>
        <dbReference type="ARBA" id="ARBA00022701"/>
    </source>
</evidence>
<dbReference type="PANTHER" id="PTHR18947">
    <property type="entry name" value="HOOK PROTEINS"/>
    <property type="match status" value="1"/>
</dbReference>
<proteinExistence type="inferred from homology"/>
<gene>
    <name evidence="11" type="primary">Hook2</name>
</gene>
<reference evidence="11" key="1">
    <citation type="submission" date="2025-08" db="UniProtKB">
        <authorList>
            <consortium name="RefSeq"/>
        </authorList>
    </citation>
    <scope>IDENTIFICATION</scope>
</reference>
<dbReference type="GO" id="GO:0005737">
    <property type="term" value="C:cytoplasm"/>
    <property type="evidence" value="ECO:0007669"/>
    <property type="project" value="TreeGrafter"/>
</dbReference>
<dbReference type="InterPro" id="IPR043936">
    <property type="entry name" value="HOOK_N"/>
</dbReference>
<dbReference type="RefSeq" id="XP_021026080.1">
    <property type="nucleotide sequence ID" value="XM_021170421.2"/>
</dbReference>
<keyword evidence="5" id="KW-0813">Transport</keyword>
<dbReference type="GO" id="GO:0005813">
    <property type="term" value="C:centrosome"/>
    <property type="evidence" value="ECO:0007669"/>
    <property type="project" value="TreeGrafter"/>
</dbReference>
<dbReference type="SUPFAM" id="SSF116907">
    <property type="entry name" value="Hook domain"/>
    <property type="match status" value="1"/>
</dbReference>
<dbReference type="Proteomes" id="UP000515126">
    <property type="component" value="Chromosome 8"/>
</dbReference>
<evidence type="ECO:0000256" key="3">
    <source>
        <dbReference type="ARBA" id="ARBA00022490"/>
    </source>
</evidence>
<keyword evidence="6 8" id="KW-0175">Coiled coil</keyword>
<evidence type="ECO:0000256" key="7">
    <source>
        <dbReference type="ARBA" id="ARBA00023212"/>
    </source>
</evidence>
<dbReference type="InterPro" id="IPR008636">
    <property type="entry name" value="Hook_C"/>
</dbReference>
<dbReference type="PROSITE" id="PS50021">
    <property type="entry name" value="CH"/>
    <property type="match status" value="1"/>
</dbReference>
<dbReference type="GO" id="GO:0005874">
    <property type="term" value="C:microtubule"/>
    <property type="evidence" value="ECO:0007669"/>
    <property type="project" value="UniProtKB-KW"/>
</dbReference>
<dbReference type="GO" id="GO:0031122">
    <property type="term" value="P:cytoplasmic microtubule organization"/>
    <property type="evidence" value="ECO:0007669"/>
    <property type="project" value="InterPro"/>
</dbReference>
<dbReference type="Pfam" id="PF19047">
    <property type="entry name" value="HOOK_N"/>
    <property type="match status" value="1"/>
</dbReference>
<evidence type="ECO:0000256" key="8">
    <source>
        <dbReference type="SAM" id="Coils"/>
    </source>
</evidence>
<keyword evidence="3" id="KW-0963">Cytoplasm</keyword>
<dbReference type="FunFam" id="1.10.418.10:FF:000024">
    <property type="entry name" value="Hook homolog 3 (Drosophila)"/>
    <property type="match status" value="1"/>
</dbReference>
<keyword evidence="4" id="KW-0493">Microtubule</keyword>
<evidence type="ECO:0000256" key="1">
    <source>
        <dbReference type="ARBA" id="ARBA00004245"/>
    </source>
</evidence>
<evidence type="ECO:0000256" key="2">
    <source>
        <dbReference type="ARBA" id="ARBA00006946"/>
    </source>
</evidence>
<keyword evidence="7" id="KW-0206">Cytoskeleton</keyword>
<dbReference type="AlphaFoldDB" id="A0A6P5QA81"/>
<feature type="coiled-coil region" evidence="8">
    <location>
        <begin position="194"/>
        <end position="427"/>
    </location>
</feature>
<dbReference type="GO" id="GO:0030705">
    <property type="term" value="P:cytoskeleton-dependent intracellular transport"/>
    <property type="evidence" value="ECO:0007669"/>
    <property type="project" value="InterPro"/>
</dbReference>
<dbReference type="PANTHER" id="PTHR18947:SF37">
    <property type="entry name" value="PROTEIN HOOK HOMOLOG 2"/>
    <property type="match status" value="1"/>
</dbReference>
<name>A0A6P5QA81_MUSCR</name>
<dbReference type="GO" id="GO:0010256">
    <property type="term" value="P:endomembrane system organization"/>
    <property type="evidence" value="ECO:0007669"/>
    <property type="project" value="UniProtKB-ARBA"/>
</dbReference>
<evidence type="ECO:0000313" key="10">
    <source>
        <dbReference type="Proteomes" id="UP000515126"/>
    </source>
</evidence>
<evidence type="ECO:0000259" key="9">
    <source>
        <dbReference type="PROSITE" id="PS50021"/>
    </source>
</evidence>
<accession>A0A6P5QA81</accession>
<organism evidence="10 11">
    <name type="scientific">Mus caroli</name>
    <name type="common">Ryukyu mouse</name>
    <name type="synonym">Ricefield mouse</name>
    <dbReference type="NCBI Taxonomy" id="10089"/>
    <lineage>
        <taxon>Eukaryota</taxon>
        <taxon>Metazoa</taxon>
        <taxon>Chordata</taxon>
        <taxon>Craniata</taxon>
        <taxon>Vertebrata</taxon>
        <taxon>Euteleostomi</taxon>
        <taxon>Mammalia</taxon>
        <taxon>Eutheria</taxon>
        <taxon>Euarchontoglires</taxon>
        <taxon>Glires</taxon>
        <taxon>Rodentia</taxon>
        <taxon>Myomorpha</taxon>
        <taxon>Muroidea</taxon>
        <taxon>Muridae</taxon>
        <taxon>Murinae</taxon>
        <taxon>Mus</taxon>
        <taxon>Mus</taxon>
    </lineage>
</organism>
<feature type="domain" description="Calponin-homology (CH)" evidence="9">
    <location>
        <begin position="6"/>
        <end position="122"/>
    </location>
</feature>
<dbReference type="InterPro" id="IPR036872">
    <property type="entry name" value="CH_dom_sf"/>
</dbReference>
<dbReference type="GO" id="GO:0051959">
    <property type="term" value="F:dynein light intermediate chain binding"/>
    <property type="evidence" value="ECO:0007669"/>
    <property type="project" value="TreeGrafter"/>
</dbReference>
<dbReference type="Gene3D" id="1.10.418.10">
    <property type="entry name" value="Calponin-like domain"/>
    <property type="match status" value="1"/>
</dbReference>
<protein>
    <submittedName>
        <fullName evidence="11">Protein Hook homolog 2 isoform X4</fullName>
    </submittedName>
</protein>
<feature type="coiled-coil region" evidence="8">
    <location>
        <begin position="475"/>
        <end position="603"/>
    </location>
</feature>
<dbReference type="GO" id="GO:0008017">
    <property type="term" value="F:microtubule binding"/>
    <property type="evidence" value="ECO:0007669"/>
    <property type="project" value="InterPro"/>
</dbReference>
<dbReference type="GeneID" id="110300297"/>